<protein>
    <recommendedName>
        <fullName evidence="3">Response regulatory domain-containing protein</fullName>
    </recommendedName>
</protein>
<dbReference type="Proteomes" id="UP000554482">
    <property type="component" value="Unassembled WGS sequence"/>
</dbReference>
<name>A0A7J6VV68_THATH</name>
<dbReference type="EMBL" id="JABWDY010027227">
    <property type="protein sequence ID" value="KAF5188070.1"/>
    <property type="molecule type" value="Genomic_DNA"/>
</dbReference>
<dbReference type="GO" id="GO:0000160">
    <property type="term" value="P:phosphorelay signal transduction system"/>
    <property type="evidence" value="ECO:0007669"/>
    <property type="project" value="InterPro"/>
</dbReference>
<evidence type="ECO:0000256" key="1">
    <source>
        <dbReference type="PROSITE-ProRule" id="PRU00169"/>
    </source>
</evidence>
<dbReference type="InterPro" id="IPR001789">
    <property type="entry name" value="Sig_transdc_resp-reg_receiver"/>
</dbReference>
<feature type="domain" description="Response regulatory" evidence="3">
    <location>
        <begin position="1"/>
        <end position="39"/>
    </location>
</feature>
<organism evidence="4 5">
    <name type="scientific">Thalictrum thalictroides</name>
    <name type="common">Rue-anemone</name>
    <name type="synonym">Anemone thalictroides</name>
    <dbReference type="NCBI Taxonomy" id="46969"/>
    <lineage>
        <taxon>Eukaryota</taxon>
        <taxon>Viridiplantae</taxon>
        <taxon>Streptophyta</taxon>
        <taxon>Embryophyta</taxon>
        <taxon>Tracheophyta</taxon>
        <taxon>Spermatophyta</taxon>
        <taxon>Magnoliopsida</taxon>
        <taxon>Ranunculales</taxon>
        <taxon>Ranunculaceae</taxon>
        <taxon>Thalictroideae</taxon>
        <taxon>Thalictrum</taxon>
    </lineage>
</organism>
<evidence type="ECO:0000256" key="2">
    <source>
        <dbReference type="SAM" id="MobiDB-lite"/>
    </source>
</evidence>
<accession>A0A7J6VV68</accession>
<dbReference type="OrthoDB" id="10396873at2759"/>
<dbReference type="PROSITE" id="PS50110">
    <property type="entry name" value="RESPONSE_REGULATORY"/>
    <property type="match status" value="1"/>
</dbReference>
<feature type="compositionally biased region" description="Acidic residues" evidence="2">
    <location>
        <begin position="141"/>
        <end position="177"/>
    </location>
</feature>
<feature type="compositionally biased region" description="Polar residues" evidence="2">
    <location>
        <begin position="46"/>
        <end position="76"/>
    </location>
</feature>
<comment type="caution">
    <text evidence="4">The sequence shown here is derived from an EMBL/GenBank/DDBJ whole genome shotgun (WGS) entry which is preliminary data.</text>
</comment>
<sequence>MSPDGRLPTMARALRQGACFFLRKPFGFQQIQQIWQHSVVRRQTNKSKSMPNLSSEEVESNVNLGESDSEVNNGQNDGNKIWTTELYLDFLRCIEAVSLFADPEPENIYQYMINRGITTVSMENIANLLQLIKGGERDAQEMEVGDDEQETEVGDDDSYDEIELESDDNIDDDGGAV</sequence>
<evidence type="ECO:0000259" key="3">
    <source>
        <dbReference type="PROSITE" id="PS50110"/>
    </source>
</evidence>
<keyword evidence="5" id="KW-1185">Reference proteome</keyword>
<reference evidence="4 5" key="1">
    <citation type="submission" date="2020-06" db="EMBL/GenBank/DDBJ databases">
        <title>Transcriptomic and genomic resources for Thalictrum thalictroides and T. hernandezii: Facilitating candidate gene discovery in an emerging model plant lineage.</title>
        <authorList>
            <person name="Arias T."/>
            <person name="Riano-Pachon D.M."/>
            <person name="Di Stilio V.S."/>
        </authorList>
    </citation>
    <scope>NUCLEOTIDE SEQUENCE [LARGE SCALE GENOMIC DNA]</scope>
    <source>
        <strain evidence="5">cv. WT478/WT964</strain>
        <tissue evidence="4">Leaves</tissue>
    </source>
</reference>
<evidence type="ECO:0000313" key="4">
    <source>
        <dbReference type="EMBL" id="KAF5188070.1"/>
    </source>
</evidence>
<comment type="caution">
    <text evidence="1">Lacks conserved residue(s) required for the propagation of feature annotation.</text>
</comment>
<proteinExistence type="predicted"/>
<evidence type="ECO:0000313" key="5">
    <source>
        <dbReference type="Proteomes" id="UP000554482"/>
    </source>
</evidence>
<gene>
    <name evidence="4" type="ORF">FRX31_022337</name>
</gene>
<feature type="region of interest" description="Disordered" evidence="2">
    <location>
        <begin position="45"/>
        <end position="76"/>
    </location>
</feature>
<dbReference type="AlphaFoldDB" id="A0A7J6VV68"/>
<feature type="region of interest" description="Disordered" evidence="2">
    <location>
        <begin position="138"/>
        <end position="177"/>
    </location>
</feature>